<dbReference type="PANTHER" id="PTHR43685">
    <property type="entry name" value="GLYCOSYLTRANSFERASE"/>
    <property type="match status" value="1"/>
</dbReference>
<gene>
    <name evidence="2" type="ordered locus">Ilyop_0825</name>
</gene>
<organism evidence="2 3">
    <name type="scientific">Ilyobacter polytropus (strain ATCC 51220 / DSM 2926 / LMG 16218 / CuHBu1)</name>
    <dbReference type="NCBI Taxonomy" id="572544"/>
    <lineage>
        <taxon>Bacteria</taxon>
        <taxon>Fusobacteriati</taxon>
        <taxon>Fusobacteriota</taxon>
        <taxon>Fusobacteriia</taxon>
        <taxon>Fusobacteriales</taxon>
        <taxon>Fusobacteriaceae</taxon>
        <taxon>Ilyobacter</taxon>
    </lineage>
</organism>
<evidence type="ECO:0000259" key="1">
    <source>
        <dbReference type="Pfam" id="PF00535"/>
    </source>
</evidence>
<dbReference type="PANTHER" id="PTHR43685:SF2">
    <property type="entry name" value="GLYCOSYLTRANSFERASE 2-LIKE DOMAIN-CONTAINING PROTEIN"/>
    <property type="match status" value="1"/>
</dbReference>
<dbReference type="EMBL" id="CP002281">
    <property type="protein sequence ID" value="ADO82611.1"/>
    <property type="molecule type" value="Genomic_DNA"/>
</dbReference>
<sequence length="353" mass="41667">MSDLLKYENNFSKINHFDLKLSHGDLNYNKTPLVTIAIPTYKRANLLKQALDSALNQKGFSDYEVIVIDDENDPGNETETQKLIKKYNDPKLLYYRYEGKSTLGMAGAWNKCLEMARGKWYSMLHDDDLLKENFLDEMMQILNSNPNISFLKAQHDHIDERDLSDLNYEYRSGTVEKMFEKKVEKFSEIDYILLNPIGGPVGIILDREKAIKLGGFNEKTYPAIDYAFFTKYCLEYDTYYYHKNLCSYRIAQNISLKNGVLMNCAKIHYDIINDLMSKNIPRKIFFKKYPAYYYLKAAKHIKEFWGVEVTEEEIKFLEKDKNLSIFWMGTYGVFKRLWRIKKMIFSKYPVQEV</sequence>
<dbReference type="RefSeq" id="WP_013387281.1">
    <property type="nucleotide sequence ID" value="NC_014632.1"/>
</dbReference>
<dbReference type="HOGENOM" id="CLU_063007_0_0_0"/>
<dbReference type="KEGG" id="ipo:Ilyop_0825"/>
<dbReference type="Proteomes" id="UP000006875">
    <property type="component" value="Chromosome"/>
</dbReference>
<dbReference type="InterPro" id="IPR029044">
    <property type="entry name" value="Nucleotide-diphossugar_trans"/>
</dbReference>
<dbReference type="OrthoDB" id="9798249at2"/>
<name>E3H7M9_ILYPC</name>
<dbReference type="InterPro" id="IPR050834">
    <property type="entry name" value="Glycosyltransf_2"/>
</dbReference>
<dbReference type="Pfam" id="PF00535">
    <property type="entry name" value="Glycos_transf_2"/>
    <property type="match status" value="1"/>
</dbReference>
<evidence type="ECO:0000313" key="3">
    <source>
        <dbReference type="Proteomes" id="UP000006875"/>
    </source>
</evidence>
<feature type="domain" description="Glycosyltransferase 2-like" evidence="1">
    <location>
        <begin position="35"/>
        <end position="182"/>
    </location>
</feature>
<dbReference type="AlphaFoldDB" id="E3H7M9"/>
<protein>
    <submittedName>
        <fullName evidence="2">Glycosyl transferase family 2</fullName>
    </submittedName>
</protein>
<dbReference type="GO" id="GO:0016740">
    <property type="term" value="F:transferase activity"/>
    <property type="evidence" value="ECO:0007669"/>
    <property type="project" value="UniProtKB-KW"/>
</dbReference>
<dbReference type="STRING" id="572544.Ilyop_0825"/>
<proteinExistence type="predicted"/>
<dbReference type="CAZy" id="GT2">
    <property type="family name" value="Glycosyltransferase Family 2"/>
</dbReference>
<dbReference type="SUPFAM" id="SSF53448">
    <property type="entry name" value="Nucleotide-diphospho-sugar transferases"/>
    <property type="match status" value="1"/>
</dbReference>
<dbReference type="CDD" id="cd00761">
    <property type="entry name" value="Glyco_tranf_GTA_type"/>
    <property type="match status" value="1"/>
</dbReference>
<keyword evidence="2" id="KW-0808">Transferase</keyword>
<dbReference type="InterPro" id="IPR001173">
    <property type="entry name" value="Glyco_trans_2-like"/>
</dbReference>
<evidence type="ECO:0000313" key="2">
    <source>
        <dbReference type="EMBL" id="ADO82611.1"/>
    </source>
</evidence>
<keyword evidence="3" id="KW-1185">Reference proteome</keyword>
<reference evidence="2 3" key="1">
    <citation type="journal article" date="2010" name="Stand. Genomic Sci.">
        <title>Complete genome sequence of Ilyobacter polytropus type strain (CuHbu1).</title>
        <authorList>
            <person name="Sikorski J."/>
            <person name="Chertkov O."/>
            <person name="Lapidus A."/>
            <person name="Nolan M."/>
            <person name="Lucas S."/>
            <person name="Del Rio T.G."/>
            <person name="Tice H."/>
            <person name="Cheng J.F."/>
            <person name="Tapia R."/>
            <person name="Han C."/>
            <person name="Goodwin L."/>
            <person name="Pitluck S."/>
            <person name="Liolios K."/>
            <person name="Ivanova N."/>
            <person name="Mavromatis K."/>
            <person name="Mikhailova N."/>
            <person name="Pati A."/>
            <person name="Chen A."/>
            <person name="Palaniappan K."/>
            <person name="Land M."/>
            <person name="Hauser L."/>
            <person name="Chang Y.J."/>
            <person name="Jeffries C.D."/>
            <person name="Brambilla E."/>
            <person name="Yasawong M."/>
            <person name="Rohde M."/>
            <person name="Pukall R."/>
            <person name="Spring S."/>
            <person name="Goker M."/>
            <person name="Woyke T."/>
            <person name="Bristow J."/>
            <person name="Eisen J.A."/>
            <person name="Markowitz V."/>
            <person name="Hugenholtz P."/>
            <person name="Kyrpides N.C."/>
            <person name="Klenk H.P."/>
        </authorList>
    </citation>
    <scope>NUCLEOTIDE SEQUENCE [LARGE SCALE GENOMIC DNA]</scope>
    <source>
        <strain evidence="3">ATCC 51220 / DSM 2926 / LMG 16218 / CuHBu1</strain>
    </source>
</reference>
<dbReference type="Gene3D" id="3.90.550.10">
    <property type="entry name" value="Spore Coat Polysaccharide Biosynthesis Protein SpsA, Chain A"/>
    <property type="match status" value="1"/>
</dbReference>
<accession>E3H7M9</accession>
<dbReference type="eggNOG" id="COG1216">
    <property type="taxonomic scope" value="Bacteria"/>
</dbReference>